<evidence type="ECO:0000313" key="3">
    <source>
        <dbReference type="EMBL" id="MBZ0154976.1"/>
    </source>
</evidence>
<reference evidence="3" key="1">
    <citation type="journal article" date="2021" name="bioRxiv">
        <title>Unraveling nitrogen, sulfur and carbon metabolic pathways and microbial community transcriptional responses to substrate deprivation and toxicity stresses in a bioreactor mimicking anoxic brackish coastal sediment conditions.</title>
        <authorList>
            <person name="Martins P.D."/>
            <person name="Echeveste M.J."/>
            <person name="Arshad A."/>
            <person name="Kurth J."/>
            <person name="Ouboter H."/>
            <person name="Jetten M.S.M."/>
            <person name="Welte C.U."/>
        </authorList>
    </citation>
    <scope>NUCLEOTIDE SEQUENCE</scope>
    <source>
        <strain evidence="3">MAG_39</strain>
    </source>
</reference>
<dbReference type="AlphaFoldDB" id="A0A953J2C7"/>
<name>A0A953J2C7_9BACT</name>
<dbReference type="EMBL" id="JAIOIV010000017">
    <property type="protein sequence ID" value="MBZ0154976.1"/>
    <property type="molecule type" value="Genomic_DNA"/>
</dbReference>
<feature type="domain" description="K+ potassium transporter C-terminal" evidence="2">
    <location>
        <begin position="12"/>
        <end position="89"/>
    </location>
</feature>
<comment type="caution">
    <text evidence="3">The sequence shown here is derived from an EMBL/GenBank/DDBJ whole genome shotgun (WGS) entry which is preliminary data.</text>
</comment>
<keyword evidence="1" id="KW-0769">Symport</keyword>
<evidence type="ECO:0000256" key="1">
    <source>
        <dbReference type="ARBA" id="ARBA00022847"/>
    </source>
</evidence>
<protein>
    <recommendedName>
        <fullName evidence="2">K+ potassium transporter C-terminal domain-containing protein</fullName>
    </recommendedName>
</protein>
<proteinExistence type="predicted"/>
<accession>A0A953J2C7</accession>
<dbReference type="Pfam" id="PF22776">
    <property type="entry name" value="K_trans_C"/>
    <property type="match status" value="1"/>
</dbReference>
<organism evidence="3 4">
    <name type="scientific">Candidatus Nitrobium versatile</name>
    <dbReference type="NCBI Taxonomy" id="2884831"/>
    <lineage>
        <taxon>Bacteria</taxon>
        <taxon>Pseudomonadati</taxon>
        <taxon>Nitrospirota</taxon>
        <taxon>Nitrospiria</taxon>
        <taxon>Nitrospirales</taxon>
        <taxon>Nitrospiraceae</taxon>
        <taxon>Candidatus Nitrobium</taxon>
    </lineage>
</organism>
<evidence type="ECO:0000259" key="2">
    <source>
        <dbReference type="Pfam" id="PF22776"/>
    </source>
</evidence>
<keyword evidence="1" id="KW-0813">Transport</keyword>
<dbReference type="Proteomes" id="UP000705867">
    <property type="component" value="Unassembled WGS sequence"/>
</dbReference>
<gene>
    <name evidence="3" type="ORF">K8I29_02025</name>
</gene>
<reference evidence="3" key="2">
    <citation type="submission" date="2021-08" db="EMBL/GenBank/DDBJ databases">
        <authorList>
            <person name="Dalcin Martins P."/>
        </authorList>
    </citation>
    <scope>NUCLEOTIDE SEQUENCE</scope>
    <source>
        <strain evidence="3">MAG_39</strain>
    </source>
</reference>
<dbReference type="InterPro" id="IPR053952">
    <property type="entry name" value="K_trans_C"/>
</dbReference>
<sequence length="89" mass="10484">MTGFFKACYAEGLRSFEIQLGYMEVVDIEEILKEAEIDERAIFYGLEDISTRNIVWKIFSLFKRLTPAYVQFYKLPSHKLHGVITRVEM</sequence>
<evidence type="ECO:0000313" key="4">
    <source>
        <dbReference type="Proteomes" id="UP000705867"/>
    </source>
</evidence>
<dbReference type="GO" id="GO:0015293">
    <property type="term" value="F:symporter activity"/>
    <property type="evidence" value="ECO:0007669"/>
    <property type="project" value="UniProtKB-KW"/>
</dbReference>